<feature type="transmembrane region" description="Helical" evidence="1">
    <location>
        <begin position="77"/>
        <end position="101"/>
    </location>
</feature>
<name>A0A0F9RAY9_9ZZZZ</name>
<keyword evidence="1" id="KW-0472">Membrane</keyword>
<evidence type="ECO:0000256" key="1">
    <source>
        <dbReference type="SAM" id="Phobius"/>
    </source>
</evidence>
<comment type="caution">
    <text evidence="2">The sequence shown here is derived from an EMBL/GenBank/DDBJ whole genome shotgun (WGS) entry which is preliminary data.</text>
</comment>
<proteinExistence type="predicted"/>
<organism evidence="2">
    <name type="scientific">marine sediment metagenome</name>
    <dbReference type="NCBI Taxonomy" id="412755"/>
    <lineage>
        <taxon>unclassified sequences</taxon>
        <taxon>metagenomes</taxon>
        <taxon>ecological metagenomes</taxon>
    </lineage>
</organism>
<keyword evidence="1" id="KW-0812">Transmembrane</keyword>
<reference evidence="2" key="1">
    <citation type="journal article" date="2015" name="Nature">
        <title>Complex archaea that bridge the gap between prokaryotes and eukaryotes.</title>
        <authorList>
            <person name="Spang A."/>
            <person name="Saw J.H."/>
            <person name="Jorgensen S.L."/>
            <person name="Zaremba-Niedzwiedzka K."/>
            <person name="Martijn J."/>
            <person name="Lind A.E."/>
            <person name="van Eijk R."/>
            <person name="Schleper C."/>
            <person name="Guy L."/>
            <person name="Ettema T.J."/>
        </authorList>
    </citation>
    <scope>NUCLEOTIDE SEQUENCE</scope>
</reference>
<evidence type="ECO:0000313" key="2">
    <source>
        <dbReference type="EMBL" id="KKN53675.1"/>
    </source>
</evidence>
<feature type="transmembrane region" description="Helical" evidence="1">
    <location>
        <begin position="44"/>
        <end position="70"/>
    </location>
</feature>
<accession>A0A0F9RAY9</accession>
<gene>
    <name evidence="2" type="ORF">LCGC14_0600200</name>
</gene>
<protein>
    <submittedName>
        <fullName evidence="2">Uncharacterized protein</fullName>
    </submittedName>
</protein>
<dbReference type="EMBL" id="LAZR01000961">
    <property type="protein sequence ID" value="KKN53675.1"/>
    <property type="molecule type" value="Genomic_DNA"/>
</dbReference>
<dbReference type="AlphaFoldDB" id="A0A0F9RAY9"/>
<sequence length="108" mass="11346">MKALAVCVIIYLLLFTDLIAFVHVDSWQLPLWIADISWAGLELVGALAAIVTVVAVVALITMGLVGAGVVALAGTVLALLFGSIMIAWPLLFVAVLCWLVADNKKVAS</sequence>
<keyword evidence="1" id="KW-1133">Transmembrane helix</keyword>